<protein>
    <submittedName>
        <fullName evidence="2">Uncharacterized protein</fullName>
    </submittedName>
</protein>
<evidence type="ECO:0000313" key="3">
    <source>
        <dbReference type="Proteomes" id="UP000003163"/>
    </source>
</evidence>
<dbReference type="HOGENOM" id="CLU_2236561_0_0_1"/>
<feature type="transmembrane region" description="Helical" evidence="1">
    <location>
        <begin position="84"/>
        <end position="102"/>
    </location>
</feature>
<keyword evidence="1" id="KW-1133">Transmembrane helix</keyword>
<organism evidence="2 3">
    <name type="scientific">Edhazardia aedis (strain USNM 41457)</name>
    <name type="common">Microsporidian parasite</name>
    <dbReference type="NCBI Taxonomy" id="1003232"/>
    <lineage>
        <taxon>Eukaryota</taxon>
        <taxon>Fungi</taxon>
        <taxon>Fungi incertae sedis</taxon>
        <taxon>Microsporidia</taxon>
        <taxon>Edhazardia</taxon>
    </lineage>
</organism>
<evidence type="ECO:0000313" key="2">
    <source>
        <dbReference type="EMBL" id="EJW01324.1"/>
    </source>
</evidence>
<dbReference type="Proteomes" id="UP000003163">
    <property type="component" value="Unassembled WGS sequence"/>
</dbReference>
<dbReference type="EMBL" id="AFBI03000005">
    <property type="protein sequence ID" value="EJW01324.1"/>
    <property type="molecule type" value="Genomic_DNA"/>
</dbReference>
<keyword evidence="1" id="KW-0472">Membrane</keyword>
<keyword evidence="1" id="KW-0812">Transmembrane</keyword>
<name>J9D166_EDHAE</name>
<dbReference type="AlphaFoldDB" id="J9D166"/>
<reference evidence="2 3" key="1">
    <citation type="submission" date="2011-08" db="EMBL/GenBank/DDBJ databases">
        <authorList>
            <person name="Liu Z.J."/>
            <person name="Shi F.L."/>
            <person name="Lu J.Q."/>
            <person name="Li M."/>
            <person name="Wang Z.L."/>
        </authorList>
    </citation>
    <scope>NUCLEOTIDE SEQUENCE [LARGE SCALE GENOMIC DNA]</scope>
    <source>
        <strain evidence="2 3">USNM 41457</strain>
    </source>
</reference>
<proteinExistence type="predicted"/>
<dbReference type="VEuPathDB" id="MicrosporidiaDB:EDEG_00484"/>
<reference evidence="3" key="2">
    <citation type="submission" date="2015-07" db="EMBL/GenBank/DDBJ databases">
        <title>Contrasting host-pathogen interactions and genome evolution in two generalist and specialist microsporidian pathogens of mosquitoes.</title>
        <authorList>
            <consortium name="The Broad Institute Genomics Platform"/>
            <consortium name="The Broad Institute Genome Sequencing Center for Infectious Disease"/>
            <person name="Cuomo C.A."/>
            <person name="Sanscrainte N.D."/>
            <person name="Goldberg J.M."/>
            <person name="Heiman D."/>
            <person name="Young S."/>
            <person name="Zeng Q."/>
            <person name="Becnel J.J."/>
            <person name="Birren B.W."/>
        </authorList>
    </citation>
    <scope>NUCLEOTIDE SEQUENCE [LARGE SCALE GENOMIC DNA]</scope>
    <source>
        <strain evidence="3">USNM 41457</strain>
    </source>
</reference>
<keyword evidence="3" id="KW-1185">Reference proteome</keyword>
<accession>J9D166</accession>
<evidence type="ECO:0000256" key="1">
    <source>
        <dbReference type="SAM" id="Phobius"/>
    </source>
</evidence>
<dbReference type="InParanoid" id="J9D166"/>
<comment type="caution">
    <text evidence="2">The sequence shown here is derived from an EMBL/GenBank/DDBJ whole genome shotgun (WGS) entry which is preliminary data.</text>
</comment>
<gene>
    <name evidence="2" type="ORF">EDEG_00484</name>
</gene>
<sequence>MELRCIQSEERKIDERNWEKNVSRQSAVPIAKNLMNYINHYSFFNIFLTNLYIKTIPTLLCIIILLISPIFIIKFEVIFRDRSYFYKITNLITEIYIIMNFYCKN</sequence>
<feature type="transmembrane region" description="Helical" evidence="1">
    <location>
        <begin position="51"/>
        <end position="72"/>
    </location>
</feature>